<evidence type="ECO:0000313" key="2">
    <source>
        <dbReference type="WBParaSite" id="SVE_0396000.1"/>
    </source>
</evidence>
<reference evidence="2" key="2">
    <citation type="submission" date="2015-08" db="UniProtKB">
        <authorList>
            <consortium name="WormBaseParasite"/>
        </authorList>
    </citation>
    <scope>IDENTIFICATION</scope>
</reference>
<accession>A0A0K0F570</accession>
<reference evidence="1" key="1">
    <citation type="submission" date="2014-07" db="EMBL/GenBank/DDBJ databases">
        <authorList>
            <person name="Martin A.A"/>
            <person name="De Silva N."/>
        </authorList>
    </citation>
    <scope>NUCLEOTIDE SEQUENCE</scope>
</reference>
<keyword evidence="1" id="KW-1185">Reference proteome</keyword>
<organism evidence="1 2">
    <name type="scientific">Strongyloides venezuelensis</name>
    <name type="common">Threadworm</name>
    <dbReference type="NCBI Taxonomy" id="75913"/>
    <lineage>
        <taxon>Eukaryota</taxon>
        <taxon>Metazoa</taxon>
        <taxon>Ecdysozoa</taxon>
        <taxon>Nematoda</taxon>
        <taxon>Chromadorea</taxon>
        <taxon>Rhabditida</taxon>
        <taxon>Tylenchina</taxon>
        <taxon>Panagrolaimomorpha</taxon>
        <taxon>Strongyloidoidea</taxon>
        <taxon>Strongyloididae</taxon>
        <taxon>Strongyloides</taxon>
    </lineage>
</organism>
<name>A0A0K0F570_STRVS</name>
<protein>
    <submittedName>
        <fullName evidence="2">Retrotransposon protein</fullName>
    </submittedName>
</protein>
<proteinExistence type="predicted"/>
<dbReference type="WBParaSite" id="SVE_0396000.1">
    <property type="protein sequence ID" value="SVE_0396000.1"/>
    <property type="gene ID" value="SVE_0396000"/>
</dbReference>
<sequence>MNDEDFDIVTYTTTRKPTTRAQYIDPSSEEYKVMYRKRDVQNIEDSKGYLLFSKAGAFTDVEDDEDSYISNACRSFIWIPKLHNLLKLSSLKKNCFRI</sequence>
<evidence type="ECO:0000313" key="1">
    <source>
        <dbReference type="Proteomes" id="UP000035680"/>
    </source>
</evidence>
<dbReference type="Proteomes" id="UP000035680">
    <property type="component" value="Unassembled WGS sequence"/>
</dbReference>
<dbReference type="AlphaFoldDB" id="A0A0K0F570"/>